<reference evidence="2 3" key="1">
    <citation type="journal article" date="2020" name="BMC Genomics">
        <title>Intraspecific diversification of the crop wild relative Brassica cretica Lam. using demographic model selection.</title>
        <authorList>
            <person name="Kioukis A."/>
            <person name="Michalopoulou V.A."/>
            <person name="Briers L."/>
            <person name="Pirintsos S."/>
            <person name="Studholme D.J."/>
            <person name="Pavlidis P."/>
            <person name="Sarris P.F."/>
        </authorList>
    </citation>
    <scope>NUCLEOTIDE SEQUENCE [LARGE SCALE GENOMIC DNA]</scope>
    <source>
        <strain evidence="3">cv. PFS-1207/04</strain>
    </source>
</reference>
<evidence type="ECO:0008006" key="4">
    <source>
        <dbReference type="Google" id="ProtNLM"/>
    </source>
</evidence>
<organism evidence="2 3">
    <name type="scientific">Brassica cretica</name>
    <name type="common">Mustard</name>
    <dbReference type="NCBI Taxonomy" id="69181"/>
    <lineage>
        <taxon>Eukaryota</taxon>
        <taxon>Viridiplantae</taxon>
        <taxon>Streptophyta</taxon>
        <taxon>Embryophyta</taxon>
        <taxon>Tracheophyta</taxon>
        <taxon>Spermatophyta</taxon>
        <taxon>Magnoliopsida</taxon>
        <taxon>eudicotyledons</taxon>
        <taxon>Gunneridae</taxon>
        <taxon>Pentapetalae</taxon>
        <taxon>rosids</taxon>
        <taxon>malvids</taxon>
        <taxon>Brassicales</taxon>
        <taxon>Brassicaceae</taxon>
        <taxon>Brassiceae</taxon>
        <taxon>Brassica</taxon>
    </lineage>
</organism>
<accession>A0ABQ7C0Q9</accession>
<keyword evidence="1" id="KW-0472">Membrane</keyword>
<comment type="caution">
    <text evidence="2">The sequence shown here is derived from an EMBL/GenBank/DDBJ whole genome shotgun (WGS) entry which is preliminary data.</text>
</comment>
<evidence type="ECO:0000313" key="2">
    <source>
        <dbReference type="EMBL" id="KAF3545404.1"/>
    </source>
</evidence>
<dbReference type="Proteomes" id="UP000266723">
    <property type="component" value="Unassembled WGS sequence"/>
</dbReference>
<feature type="transmembrane region" description="Helical" evidence="1">
    <location>
        <begin position="57"/>
        <end position="75"/>
    </location>
</feature>
<keyword evidence="1" id="KW-1133">Transmembrane helix</keyword>
<gene>
    <name evidence="2" type="ORF">DY000_02005539</name>
</gene>
<keyword evidence="3" id="KW-1185">Reference proteome</keyword>
<keyword evidence="1" id="KW-0812">Transmembrane</keyword>
<proteinExistence type="predicted"/>
<evidence type="ECO:0000313" key="3">
    <source>
        <dbReference type="Proteomes" id="UP000266723"/>
    </source>
</evidence>
<protein>
    <recommendedName>
        <fullName evidence="4">Transmembrane protein</fullName>
    </recommendedName>
</protein>
<dbReference type="EMBL" id="QGKV02000832">
    <property type="protein sequence ID" value="KAF3545404.1"/>
    <property type="molecule type" value="Genomic_DNA"/>
</dbReference>
<sequence>MRDIVGEAPPRVVFIRSRGCRSEVLRCEQRRTRVTVMGGLSPPGLVTVHSRRSMHRLWSGCVVVSFLCFAFASKVKSFRDLSSMAAPLLWFFHTFVMSSSLQGCVALTVSVRALSYRIVCLFCVSPAWTQRRCTVRPNHVLCSRARIRLKSLILSIGARLEVMGKKGNVHFRNRGCKEVFDCFRSFLLFLPPLLVTTIAIRHHHDHNGYRIFYPL</sequence>
<name>A0ABQ7C0Q9_BRACR</name>
<feature type="transmembrane region" description="Helical" evidence="1">
    <location>
        <begin position="87"/>
        <end position="109"/>
    </location>
</feature>
<evidence type="ECO:0000256" key="1">
    <source>
        <dbReference type="SAM" id="Phobius"/>
    </source>
</evidence>